<gene>
    <name evidence="1" type="ORF">CA264_07055</name>
</gene>
<dbReference type="STRING" id="709015.GCA_000472485_01411"/>
<evidence type="ECO:0000313" key="2">
    <source>
        <dbReference type="Proteomes" id="UP000266292"/>
    </source>
</evidence>
<dbReference type="AlphaFoldDB" id="A0A1X9YQS0"/>
<accession>A0A1X9YQS0</accession>
<dbReference type="OrthoDB" id="848076at2"/>
<name>A0A1X9YQS0_9BACT</name>
<dbReference type="RefSeq" id="WP_036775733.1">
    <property type="nucleotide sequence ID" value="NZ_CP021235.1"/>
</dbReference>
<protein>
    <submittedName>
        <fullName evidence="1">Uncharacterized protein</fullName>
    </submittedName>
</protein>
<evidence type="ECO:0000313" key="1">
    <source>
        <dbReference type="EMBL" id="ARS35217.1"/>
    </source>
</evidence>
<reference evidence="2" key="1">
    <citation type="submission" date="2017-05" db="EMBL/GenBank/DDBJ databases">
        <authorList>
            <person name="Ray J."/>
            <person name="Price M."/>
            <person name="Deutschbauer A."/>
        </authorList>
    </citation>
    <scope>NUCLEOTIDE SEQUENCE [LARGE SCALE GENOMIC DNA]</scope>
    <source>
        <strain evidence="2">DSM 19842</strain>
    </source>
</reference>
<dbReference type="EMBL" id="CP021235">
    <property type="protein sequence ID" value="ARS35217.1"/>
    <property type="molecule type" value="Genomic_DNA"/>
</dbReference>
<dbReference type="KEGG" id="pact:CA264_07055"/>
<proteinExistence type="predicted"/>
<sequence>MMKFLRQIFGLNGVTGNRTVVGSPESTGARDSPYLEDSKRRLTELQELCARYKGTPYASEIKAAYDKTYRIHTYLVGRGRTHELEMFHLQHTDNFLNTFTVIINMHRQQYGQKAAATPPEPLAQRTEVVGRTLVLGPFRRDRKEVKAARMQNRETSQRVFVETTEAKTDVPRLSIPEISINTYSKLVYLREDLSDGLTTDEIGFTSTPEEKHVFVNYISGRLGLHGITYVGNAMVYIPDHASSQPAEMVPVIHWNGSPYILSLEDYRLFPVRTYRKSR</sequence>
<dbReference type="Proteomes" id="UP000266292">
    <property type="component" value="Chromosome"/>
</dbReference>
<organism evidence="1 2">
    <name type="scientific">Pontibacter actiniarum</name>
    <dbReference type="NCBI Taxonomy" id="323450"/>
    <lineage>
        <taxon>Bacteria</taxon>
        <taxon>Pseudomonadati</taxon>
        <taxon>Bacteroidota</taxon>
        <taxon>Cytophagia</taxon>
        <taxon>Cytophagales</taxon>
        <taxon>Hymenobacteraceae</taxon>
        <taxon>Pontibacter</taxon>
    </lineage>
</organism>
<keyword evidence="2" id="KW-1185">Reference proteome</keyword>